<gene>
    <name evidence="1" type="ORF">P167DRAFT_144253</name>
</gene>
<dbReference type="EMBL" id="ML119126">
    <property type="protein sequence ID" value="RPB12782.1"/>
    <property type="molecule type" value="Genomic_DNA"/>
</dbReference>
<sequence>MTMIVFQGVAPIIASRILSPACIYMLCCPLVLIRCSFAHFSFCVSFSRSGHVLDKGGLTSQPARCGAQAGVMAFRNFTSPVLAPA</sequence>
<keyword evidence="2" id="KW-1185">Reference proteome</keyword>
<dbReference type="InParanoid" id="A0A3N4KU22"/>
<dbReference type="AlphaFoldDB" id="A0A3N4KU22"/>
<dbReference type="Proteomes" id="UP000277580">
    <property type="component" value="Unassembled WGS sequence"/>
</dbReference>
<accession>A0A3N4KU22</accession>
<evidence type="ECO:0000313" key="2">
    <source>
        <dbReference type="Proteomes" id="UP000277580"/>
    </source>
</evidence>
<protein>
    <submittedName>
        <fullName evidence="1">Uncharacterized protein</fullName>
    </submittedName>
</protein>
<name>A0A3N4KU22_9PEZI</name>
<reference evidence="1 2" key="1">
    <citation type="journal article" date="2018" name="Nat. Ecol. Evol.">
        <title>Pezizomycetes genomes reveal the molecular basis of ectomycorrhizal truffle lifestyle.</title>
        <authorList>
            <person name="Murat C."/>
            <person name="Payen T."/>
            <person name="Noel B."/>
            <person name="Kuo A."/>
            <person name="Morin E."/>
            <person name="Chen J."/>
            <person name="Kohler A."/>
            <person name="Krizsan K."/>
            <person name="Balestrini R."/>
            <person name="Da Silva C."/>
            <person name="Montanini B."/>
            <person name="Hainaut M."/>
            <person name="Levati E."/>
            <person name="Barry K.W."/>
            <person name="Belfiori B."/>
            <person name="Cichocki N."/>
            <person name="Clum A."/>
            <person name="Dockter R.B."/>
            <person name="Fauchery L."/>
            <person name="Guy J."/>
            <person name="Iotti M."/>
            <person name="Le Tacon F."/>
            <person name="Lindquist E.A."/>
            <person name="Lipzen A."/>
            <person name="Malagnac F."/>
            <person name="Mello A."/>
            <person name="Molinier V."/>
            <person name="Miyauchi S."/>
            <person name="Poulain J."/>
            <person name="Riccioni C."/>
            <person name="Rubini A."/>
            <person name="Sitrit Y."/>
            <person name="Splivallo R."/>
            <person name="Traeger S."/>
            <person name="Wang M."/>
            <person name="Zifcakova L."/>
            <person name="Wipf D."/>
            <person name="Zambonelli A."/>
            <person name="Paolocci F."/>
            <person name="Nowrousian M."/>
            <person name="Ottonello S."/>
            <person name="Baldrian P."/>
            <person name="Spatafora J.W."/>
            <person name="Henrissat B."/>
            <person name="Nagy L.G."/>
            <person name="Aury J.M."/>
            <person name="Wincker P."/>
            <person name="Grigoriev I.V."/>
            <person name="Bonfante P."/>
            <person name="Martin F.M."/>
        </authorList>
    </citation>
    <scope>NUCLEOTIDE SEQUENCE [LARGE SCALE GENOMIC DNA]</scope>
    <source>
        <strain evidence="1 2">CCBAS932</strain>
    </source>
</reference>
<evidence type="ECO:0000313" key="1">
    <source>
        <dbReference type="EMBL" id="RPB12782.1"/>
    </source>
</evidence>
<proteinExistence type="predicted"/>
<organism evidence="1 2">
    <name type="scientific">Morchella conica CCBAS932</name>
    <dbReference type="NCBI Taxonomy" id="1392247"/>
    <lineage>
        <taxon>Eukaryota</taxon>
        <taxon>Fungi</taxon>
        <taxon>Dikarya</taxon>
        <taxon>Ascomycota</taxon>
        <taxon>Pezizomycotina</taxon>
        <taxon>Pezizomycetes</taxon>
        <taxon>Pezizales</taxon>
        <taxon>Morchellaceae</taxon>
        <taxon>Morchella</taxon>
    </lineage>
</organism>